<dbReference type="EMBL" id="JH767164">
    <property type="protein sequence ID" value="EQC32284.1"/>
    <property type="molecule type" value="Genomic_DNA"/>
</dbReference>
<protein>
    <submittedName>
        <fullName evidence="2">Uncharacterized protein</fullName>
    </submittedName>
</protein>
<name>T0Q350_SAPDV</name>
<feature type="chain" id="PRO_5004569251" evidence="1">
    <location>
        <begin position="19"/>
        <end position="287"/>
    </location>
</feature>
<dbReference type="AlphaFoldDB" id="T0Q350"/>
<feature type="signal peptide" evidence="1">
    <location>
        <begin position="1"/>
        <end position="18"/>
    </location>
</feature>
<evidence type="ECO:0000313" key="2">
    <source>
        <dbReference type="EMBL" id="EQC32284.1"/>
    </source>
</evidence>
<evidence type="ECO:0000313" key="3">
    <source>
        <dbReference type="Proteomes" id="UP000030762"/>
    </source>
</evidence>
<dbReference type="VEuPathDB" id="FungiDB:SDRG_10032"/>
<dbReference type="GeneID" id="19950759"/>
<accession>T0Q350</accession>
<gene>
    <name evidence="2" type="ORF">SDRG_10032</name>
</gene>
<sequence length="287" mass="30250">MVALSALGTFLLAANLSSFDPTTVRPTDDTNKTIFAVRADLSRGRFASAKPVAAVTFPIADVTSTVYVSRESYARATEAVKPSEVVANFVNSLLFAQSSAARECLPNIYGASKLNTSFEFEFSDKPSMTTTLEAKPNTTTATVVQLAPGTVSQVVFRVNAGCLDYATLACNLDAASGATSFRIGVTRAEYLDLHPSSLMAMCGNQWDSRPVDIDPNVNIAFAVPSGTWVAQTVADDAKAFFSYKAPATTTTKPSSIAPTPTPTPSAASTLSLSTSVFACLAAIWLIQ</sequence>
<dbReference type="RefSeq" id="XP_008614225.1">
    <property type="nucleotide sequence ID" value="XM_008616003.1"/>
</dbReference>
<organism evidence="2 3">
    <name type="scientific">Saprolegnia diclina (strain VS20)</name>
    <dbReference type="NCBI Taxonomy" id="1156394"/>
    <lineage>
        <taxon>Eukaryota</taxon>
        <taxon>Sar</taxon>
        <taxon>Stramenopiles</taxon>
        <taxon>Oomycota</taxon>
        <taxon>Saprolegniomycetes</taxon>
        <taxon>Saprolegniales</taxon>
        <taxon>Saprolegniaceae</taxon>
        <taxon>Saprolegnia</taxon>
    </lineage>
</organism>
<keyword evidence="3" id="KW-1185">Reference proteome</keyword>
<dbReference type="Proteomes" id="UP000030762">
    <property type="component" value="Unassembled WGS sequence"/>
</dbReference>
<reference evidence="2 3" key="1">
    <citation type="submission" date="2012-04" db="EMBL/GenBank/DDBJ databases">
        <title>The Genome Sequence of Saprolegnia declina VS20.</title>
        <authorList>
            <consortium name="The Broad Institute Genome Sequencing Platform"/>
            <person name="Russ C."/>
            <person name="Nusbaum C."/>
            <person name="Tyler B."/>
            <person name="van West P."/>
            <person name="Dieguez-Uribeondo J."/>
            <person name="de Bruijn I."/>
            <person name="Tripathy S."/>
            <person name="Jiang R."/>
            <person name="Young S.K."/>
            <person name="Zeng Q."/>
            <person name="Gargeya S."/>
            <person name="Fitzgerald M."/>
            <person name="Haas B."/>
            <person name="Abouelleil A."/>
            <person name="Alvarado L."/>
            <person name="Arachchi H.M."/>
            <person name="Berlin A."/>
            <person name="Chapman S.B."/>
            <person name="Goldberg J."/>
            <person name="Griggs A."/>
            <person name="Gujja S."/>
            <person name="Hansen M."/>
            <person name="Howarth C."/>
            <person name="Imamovic A."/>
            <person name="Larimer J."/>
            <person name="McCowen C."/>
            <person name="Montmayeur A."/>
            <person name="Murphy C."/>
            <person name="Neiman D."/>
            <person name="Pearson M."/>
            <person name="Priest M."/>
            <person name="Roberts A."/>
            <person name="Saif S."/>
            <person name="Shea T."/>
            <person name="Sisk P."/>
            <person name="Sykes S."/>
            <person name="Wortman J."/>
            <person name="Nusbaum C."/>
            <person name="Birren B."/>
        </authorList>
    </citation>
    <scope>NUCLEOTIDE SEQUENCE [LARGE SCALE GENOMIC DNA]</scope>
    <source>
        <strain evidence="2 3">VS20</strain>
    </source>
</reference>
<keyword evidence="1" id="KW-0732">Signal</keyword>
<evidence type="ECO:0000256" key="1">
    <source>
        <dbReference type="SAM" id="SignalP"/>
    </source>
</evidence>
<dbReference type="InParanoid" id="T0Q350"/>
<proteinExistence type="predicted"/>